<dbReference type="Proteomes" id="UP000011626">
    <property type="component" value="Unassembled WGS sequence"/>
</dbReference>
<sequence>MTSDGDSLGACPRCGTSVGPAYVLVSYERSDDSTSVFAECPSCGAVVTPE</sequence>
<dbReference type="Pfam" id="PF25207">
    <property type="entry name" value="DUF7837"/>
    <property type="match status" value="1"/>
</dbReference>
<evidence type="ECO:0000313" key="3">
    <source>
        <dbReference type="Proteomes" id="UP000011626"/>
    </source>
</evidence>
<comment type="caution">
    <text evidence="2">The sequence shown here is derived from an EMBL/GenBank/DDBJ whole genome shotgun (WGS) entry which is preliminary data.</text>
</comment>
<dbReference type="AlphaFoldDB" id="M0CFF8"/>
<evidence type="ECO:0000313" key="2">
    <source>
        <dbReference type="EMBL" id="ELZ21087.1"/>
    </source>
</evidence>
<dbReference type="EMBL" id="AOIU01000043">
    <property type="protein sequence ID" value="ELZ21087.1"/>
    <property type="molecule type" value="Genomic_DNA"/>
</dbReference>
<dbReference type="InterPro" id="IPR057159">
    <property type="entry name" value="DUF7837"/>
</dbReference>
<organism evidence="2 3">
    <name type="scientific">Halosimplex carlsbadense 2-9-1</name>
    <dbReference type="NCBI Taxonomy" id="797114"/>
    <lineage>
        <taxon>Archaea</taxon>
        <taxon>Methanobacteriati</taxon>
        <taxon>Methanobacteriota</taxon>
        <taxon>Stenosarchaea group</taxon>
        <taxon>Halobacteria</taxon>
        <taxon>Halobacteriales</taxon>
        <taxon>Haloarculaceae</taxon>
        <taxon>Halosimplex</taxon>
    </lineage>
</organism>
<proteinExistence type="predicted"/>
<accession>M0CFF8</accession>
<feature type="domain" description="DUF7837" evidence="1">
    <location>
        <begin position="6"/>
        <end position="50"/>
    </location>
</feature>
<name>M0CFF8_9EURY</name>
<reference evidence="2 3" key="1">
    <citation type="journal article" date="2014" name="PLoS Genet.">
        <title>Phylogenetically driven sequencing of extremely halophilic archaea reveals strategies for static and dynamic osmo-response.</title>
        <authorList>
            <person name="Becker E.A."/>
            <person name="Seitzer P.M."/>
            <person name="Tritt A."/>
            <person name="Larsen D."/>
            <person name="Krusor M."/>
            <person name="Yao A.I."/>
            <person name="Wu D."/>
            <person name="Madern D."/>
            <person name="Eisen J.A."/>
            <person name="Darling A.E."/>
            <person name="Facciotti M.T."/>
        </authorList>
    </citation>
    <scope>NUCLEOTIDE SEQUENCE [LARGE SCALE GENOMIC DNA]</scope>
    <source>
        <strain evidence="2 3">2-9-1</strain>
    </source>
</reference>
<protein>
    <recommendedName>
        <fullName evidence="1">DUF7837 domain-containing protein</fullName>
    </recommendedName>
</protein>
<keyword evidence="3" id="KW-1185">Reference proteome</keyword>
<gene>
    <name evidence="2" type="ORF">C475_19053</name>
</gene>
<evidence type="ECO:0000259" key="1">
    <source>
        <dbReference type="Pfam" id="PF25207"/>
    </source>
</evidence>